<reference evidence="1 2" key="1">
    <citation type="submission" date="2019-11" db="EMBL/GenBank/DDBJ databases">
        <title>Novel species isolated from a subtropical stream in China.</title>
        <authorList>
            <person name="Lu H."/>
        </authorList>
    </citation>
    <scope>NUCLEOTIDE SEQUENCE [LARGE SCALE GENOMIC DNA]</scope>
    <source>
        <strain evidence="1 2">FT92W</strain>
    </source>
</reference>
<protein>
    <submittedName>
        <fullName evidence="1">DUF1493 family protein</fullName>
    </submittedName>
</protein>
<keyword evidence="2" id="KW-1185">Reference proteome</keyword>
<organism evidence="1 2">
    <name type="scientific">Pseudoduganella rivuli</name>
    <dbReference type="NCBI Taxonomy" id="2666085"/>
    <lineage>
        <taxon>Bacteria</taxon>
        <taxon>Pseudomonadati</taxon>
        <taxon>Pseudomonadota</taxon>
        <taxon>Betaproteobacteria</taxon>
        <taxon>Burkholderiales</taxon>
        <taxon>Oxalobacteraceae</taxon>
        <taxon>Telluria group</taxon>
        <taxon>Pseudoduganella</taxon>
    </lineage>
</organism>
<evidence type="ECO:0000313" key="1">
    <source>
        <dbReference type="EMBL" id="MRV76628.1"/>
    </source>
</evidence>
<proteinExistence type="predicted"/>
<dbReference type="Proteomes" id="UP000446768">
    <property type="component" value="Unassembled WGS sequence"/>
</dbReference>
<accession>A0A7X2IW70</accession>
<sequence length="200" mass="23404">MPEWGRQMGFSVRMMSSHEEGLLAVGQLVVARRFLVGLIMRLQGAENTLSLPETLLQALREKYHTLVRRLLDMRFMMLSHVTNQSVLPDILKVWLRKCGLSNRLLNQCQLQTRLYHDLGLYGDIAETYMDELAESHGVDLSDFVFERYFPSEFPGNTWVARFLVSHMPFGRWFYERDRMYAALTLEMVLNSMISKKFQES</sequence>
<comment type="caution">
    <text evidence="1">The sequence shown here is derived from an EMBL/GenBank/DDBJ whole genome shotgun (WGS) entry which is preliminary data.</text>
</comment>
<evidence type="ECO:0000313" key="2">
    <source>
        <dbReference type="Proteomes" id="UP000446768"/>
    </source>
</evidence>
<dbReference type="AlphaFoldDB" id="A0A7X2IW70"/>
<gene>
    <name evidence="1" type="ORF">GJ700_33435</name>
</gene>
<dbReference type="EMBL" id="WKJJ01000037">
    <property type="protein sequence ID" value="MRV76628.1"/>
    <property type="molecule type" value="Genomic_DNA"/>
</dbReference>
<name>A0A7X2IW70_9BURK</name>